<dbReference type="SMART" id="SM00060">
    <property type="entry name" value="FN3"/>
    <property type="match status" value="2"/>
</dbReference>
<dbReference type="InterPro" id="IPR003961">
    <property type="entry name" value="FN3_dom"/>
</dbReference>
<keyword evidence="3" id="KW-1185">Reference proteome</keyword>
<protein>
    <recommendedName>
        <fullName evidence="1">Fibronectin type-III domain-containing protein</fullName>
    </recommendedName>
</protein>
<dbReference type="InterPro" id="IPR036116">
    <property type="entry name" value="FN3_sf"/>
</dbReference>
<evidence type="ECO:0000313" key="2">
    <source>
        <dbReference type="EMBL" id="SCU66334.1"/>
    </source>
</evidence>
<dbReference type="EMBL" id="CZPT02000533">
    <property type="protein sequence ID" value="SCU66334.1"/>
    <property type="molecule type" value="Genomic_DNA"/>
</dbReference>
<accession>A0A1G4I3C1</accession>
<feature type="domain" description="Fibronectin type-III" evidence="1">
    <location>
        <begin position="1535"/>
        <end position="1629"/>
    </location>
</feature>
<reference evidence="2" key="1">
    <citation type="submission" date="2016-09" db="EMBL/GenBank/DDBJ databases">
        <authorList>
            <person name="Hebert L."/>
            <person name="Moumen B."/>
        </authorList>
    </citation>
    <scope>NUCLEOTIDE SEQUENCE [LARGE SCALE GENOMIC DNA]</scope>
    <source>
        <strain evidence="2">OVI</strain>
    </source>
</reference>
<sequence>MFESLYELFSTSPGRTPSNVVCNNEMPPALIVVMLKADEQRSHTSQSEGEGRRLLNGLMAAYPSSNYMFVIDAAESTSEVFAAVTGEYNLLRELSPKFCYVVFAAPRDPEVVVPCTSVFNPAWVGELRRMLDGLRNPRHMVAELLLRKELCMQLEGLLRFTAECRWIGDESLSAKLSRLVDSRVTDLSSSKNYSMPSCGGLQVSCISMLKEDEEAGSPPLVLQTGIRIRCVVPDLTRSLRLSDCNEQEYSPPLLLVVLHAGESIRENIVDGSVGRDSSVQELDCLLQQLSSSDEVFVSLGGYVVVPLCSAAAARKQWLDTKEVLTRRVTYDGADSHALIREMLTQALLPLRKWHRKHHTPAEDEKSSSPRSRVAILFYTPQEPCSVHQCVHSIVREQLAFLQVPLFCITTPVGVDTAYKLLDISSTSGERCICTLEASCTANVNHDSECGGKGQACYGVLGSSTGERVAQAALTAIRSVTHLGVSVTVHSIDNSKEDTRFEVGDLRQGLDTTVLISRPVQNPDRGACAKHQLTILAYSVDKSRYDIVRFMPSETVKEVPSSEHSWWSQLQIAGRLLKSMPSKAPPSVSQLGNTLMQHSEEVPSLGGLAEQQHKLVEWLLSNYGTQELEGTPYTLVIGWCPSPYMGNGSTEEEDGWPTSSGYLSASPCIADPLVELRWTNFPFCDGAPVTTISAIISRTFPFEALVESTASNSLALETLRNDSAEIRLASMKHIPELREARARIVAFLSVDTSTGAMSLQQLVPAKTEDDVKGGMLHTFRSLRLHQMYCVVHLALRCSLDSSFFMQNDVIIADGITFITPRASVHDVRVTTVTHCRADVEWKGTATSVRIECKPMKWISTQKNSERSPGGISDVTDSEVVGADGATTIVEYSCDGFQAAVAGLQPFTLYHLRVTPIGDSTHGAMIREKLEEGEAYFATCVDAGVIDTLSVESIVPDSETLKLTVAHPVLCKTAAISRTRSLVLTITPTMSMSNSLDKEKPLQMRRRKFSEGESVVTTFTLQKVERVQVCIEFNMKLCFGHVYLEETSSTCSHTCGSDDNDAQYIDDSGQVRGVCVWFARGVSPWTKEVALCGNSSPRSLSAPPMCSSPTQLLDGYRISRSDTPFAEMRSDFKASNDLKEHSTEENVVVTEGKEGCGEMEWSESSIVSVSHEKRLSKYVVDDSDPSTTGEATRSLYCVFSKDPTFRGVRFLTDMSSQVLLASFAVGGNSSGYISAVIMPLNVSVDNLDGDNTSLKVSYAHVDRERPVTVKLVQHLEQRYQRVGRKTMHLYAVTDVCCRSHEEVLGVNGVKTKKMLLSWTCGAQQEGSSLFVLIGSKRYKPKPNNTLLIDCNDTLVAAPVCFCGSNIIKETCSIYLVPPPPPLSSQYCTVRAVKDETLHIFITEKYCVLLYRCLACVSDLIMVLLHVGGDNATELPCSQQKLSGGETGVHLQVPLDAVDPEKNTVELCVEVRVRNSACCIGDNPLVSDWRDRTGFGGSGSSSSLISTNILKGRRQQPILLIPWSTSESFDVPVASSTLIKNLQVTELHSTRAKLSWTTVPYKETADEKLGVFLTVQCAAAEGHVKKYKEYVVCSARSFLLRGLLPATPYHVELSLDGGCPPGRVVFVTPQDMEDNVLRKLIPSITAVWASRRGRNWQHVMRAACGGTDDAEQQRFVRLQLDIPNVESKHWTVSPSSAQIIKEEISGCGTLRLAVTAKVQVLLVAKSGKLLQMWSTVSGTQSQTVSFAFPICGGNPAASWPHIELRMDSFAQFSPAATEDETGDEVSPSVDQDSWSFSEKDKISDLRAGHLVSRKHLGDRTNCPFANSHVTVHLVGCPQLIKVDENCCVVEWSGSCSGYAIHWRVGPSGVVNTEHIEAERKQKPSITVDVSALDTVVLLFSLHGADCASNCVLFAVLVPPKVSKQIGCCCETTRGLSVPTSPRCSNKGLIKVDYTRGGQPGSTLTDGESLGQNGVSGVSSGLCCTASVVDTSSLEWREGFKGLLKDEVCCMLLPFPMEVVWLNPVVTAFYSRRT</sequence>
<proteinExistence type="predicted"/>
<evidence type="ECO:0000313" key="3">
    <source>
        <dbReference type="Proteomes" id="UP000195570"/>
    </source>
</evidence>
<evidence type="ECO:0000259" key="1">
    <source>
        <dbReference type="PROSITE" id="PS50853"/>
    </source>
</evidence>
<organism evidence="2 3">
    <name type="scientific">Trypanosoma equiperdum</name>
    <dbReference type="NCBI Taxonomy" id="5694"/>
    <lineage>
        <taxon>Eukaryota</taxon>
        <taxon>Discoba</taxon>
        <taxon>Euglenozoa</taxon>
        <taxon>Kinetoplastea</taxon>
        <taxon>Metakinetoplastina</taxon>
        <taxon>Trypanosomatida</taxon>
        <taxon>Trypanosomatidae</taxon>
        <taxon>Trypanosoma</taxon>
    </lineage>
</organism>
<dbReference type="Proteomes" id="UP000195570">
    <property type="component" value="Unassembled WGS sequence"/>
</dbReference>
<dbReference type="PROSITE" id="PS50853">
    <property type="entry name" value="FN3"/>
    <property type="match status" value="1"/>
</dbReference>
<dbReference type="SUPFAM" id="SSF49265">
    <property type="entry name" value="Fibronectin type III"/>
    <property type="match status" value="1"/>
</dbReference>
<dbReference type="RefSeq" id="XP_067077790.1">
    <property type="nucleotide sequence ID" value="XM_067221689.1"/>
</dbReference>
<dbReference type="GeneID" id="92378794"/>
<gene>
    <name evidence="2" type="ORF">TEOVI_000485400</name>
</gene>
<comment type="caution">
    <text evidence="2">The sequence shown here is derived from an EMBL/GenBank/DDBJ whole genome shotgun (WGS) entry which is preliminary data.</text>
</comment>
<dbReference type="VEuPathDB" id="TriTrypDB:TEOVI_000485400"/>
<dbReference type="InterPro" id="IPR013783">
    <property type="entry name" value="Ig-like_fold"/>
</dbReference>
<name>A0A1G4I3C1_TRYEQ</name>
<dbReference type="Gene3D" id="2.60.40.10">
    <property type="entry name" value="Immunoglobulins"/>
    <property type="match status" value="1"/>
</dbReference>